<dbReference type="InterPro" id="IPR040024">
    <property type="entry name" value="PPP1R21"/>
</dbReference>
<dbReference type="Pfam" id="PF21636">
    <property type="entry name" value="PPP1R21_C"/>
    <property type="match status" value="1"/>
</dbReference>
<dbReference type="Proteomes" id="UP000695562">
    <property type="component" value="Unassembled WGS sequence"/>
</dbReference>
<comment type="caution">
    <text evidence="4">The sequence shown here is derived from an EMBL/GenBank/DDBJ whole genome shotgun (WGS) entry which is preliminary data.</text>
</comment>
<name>A0A8J4V1G8_9MYCE</name>
<dbReference type="GO" id="GO:0016020">
    <property type="term" value="C:membrane"/>
    <property type="evidence" value="ECO:0007669"/>
    <property type="project" value="TreeGrafter"/>
</dbReference>
<feature type="compositionally biased region" description="Low complexity" evidence="2">
    <location>
        <begin position="569"/>
        <end position="579"/>
    </location>
</feature>
<dbReference type="PANTHER" id="PTHR21448">
    <property type="entry name" value="SMOOTH MUSCLE MYOSIN HEAVY CHAIN-RELATED"/>
    <property type="match status" value="1"/>
</dbReference>
<evidence type="ECO:0000313" key="5">
    <source>
        <dbReference type="Proteomes" id="UP000695562"/>
    </source>
</evidence>
<dbReference type="EMBL" id="AJWJ01000489">
    <property type="protein sequence ID" value="KAF2070457.1"/>
    <property type="molecule type" value="Genomic_DNA"/>
</dbReference>
<dbReference type="PANTHER" id="PTHR21448:SF0">
    <property type="entry name" value="PROTEIN PHOSPHATASE 1 REGULATORY SUBUNIT 21"/>
    <property type="match status" value="1"/>
</dbReference>
<feature type="coiled-coil region" evidence="1">
    <location>
        <begin position="424"/>
        <end position="491"/>
    </location>
</feature>
<keyword evidence="5" id="KW-1185">Reference proteome</keyword>
<dbReference type="InterPro" id="IPR049372">
    <property type="entry name" value="PPP1R21_C"/>
</dbReference>
<dbReference type="InterPro" id="IPR019343">
    <property type="entry name" value="PPP1R21_N"/>
</dbReference>
<feature type="region of interest" description="Disordered" evidence="2">
    <location>
        <begin position="547"/>
        <end position="579"/>
    </location>
</feature>
<sequence length="998" mass="114513">METNNNNNNGVGGGGSVGSNLNSLLSSSTGSFGSLLSPIQSGLSGGNNSNNNNNNNSAEYDSKVQKIVANYQKIKGQNAILKKALVQEQQKTTDLEKELKEKSQALTTAIQEHDVLEFNNQRLTKRITLIQEANTEKKESGWGFGKSKVELQKKEEEINILKSELQEKIDDNESLHSVTTEKENAYKALDSQLRGVISEKDSLLVEKDLKIESLLIEQKESEKKLVDQTRGLRENIGLLEKSLKQVYITAKQRDDALQQLSQIFENGLSNQPPINFDYPIENITPSNERFSFDDIIFDKTFQDITLNSASFNSIADKNQWSQPYRAIIICVQNFISYHLDIISKLTSSHQSIVKSLNEKHQNEIIDLNENKSIITLQKEEIEFTLNSKTEELTLKEKEVLLLSQELLEKTQLLNQQLQTSRVIDEQIQNERAEYQKTKSQLEQQIITITNNFQDELKKAKDQHQGLLRHQKQLLNSKIEQQNSIILNLQKQLSSLSVLQPTNSNSGSSNSLIDLDTSNNSNNNSNSNNTSFLDLSFIEGQLNNININNNSNNNNNANTGGSSLLDFDEQQQQQQPPPATTATTIINSAEFNSTDSTSPKVQSERFKLTVLDDTGDQLESLNFSITDKEREKEMKIYYENKITQLLNKISNIDAKTVRYHDQYQQLLKKGSGNDNVKKEHEATLLELKNTKDELEVTRFNYDQQLRMMTEQFVSLNESISQLDSELLNIKQHKILCAKCKTWNPLEFIFSPENPNLYCSKGHPLQTLQIIKIPFKLFDFNPNTKKFAKKKSTDNLYGSVYKLKRNNLNWFEIGCKQLHVPIDRYNVYWKIQIKEYTKPLYFHCSITIDKEIYTFRQKVIERETILANIGEWRLFKTNIIAPPPNSIKGNTHMVVKCMLYNIDQFSTTRLSNIVIDYFQLVPIYEELPTTTTPPIVYIDTIPDFPSPSLYEPIDCQHFIPIEQDQDSALYQNQSKLLLQRCSERRKEMIVLFNKENYFSS</sequence>
<organism evidence="4 5">
    <name type="scientific">Polysphondylium violaceum</name>
    <dbReference type="NCBI Taxonomy" id="133409"/>
    <lineage>
        <taxon>Eukaryota</taxon>
        <taxon>Amoebozoa</taxon>
        <taxon>Evosea</taxon>
        <taxon>Eumycetozoa</taxon>
        <taxon>Dictyostelia</taxon>
        <taxon>Dictyosteliales</taxon>
        <taxon>Dictyosteliaceae</taxon>
        <taxon>Polysphondylium</taxon>
    </lineage>
</organism>
<feature type="compositionally biased region" description="Low complexity" evidence="2">
    <location>
        <begin position="547"/>
        <end position="557"/>
    </location>
</feature>
<feature type="domain" description="Protein phosphatase 1 regulatory subunit 21 N-terminal" evidence="3">
    <location>
        <begin position="65"/>
        <end position="165"/>
    </location>
</feature>
<dbReference type="AlphaFoldDB" id="A0A8J4V1G8"/>
<proteinExistence type="predicted"/>
<evidence type="ECO:0000313" key="4">
    <source>
        <dbReference type="EMBL" id="KAF2070457.1"/>
    </source>
</evidence>
<feature type="region of interest" description="Disordered" evidence="2">
    <location>
        <begin position="498"/>
        <end position="526"/>
    </location>
</feature>
<dbReference type="OrthoDB" id="19247at2759"/>
<dbReference type="SMART" id="SM01254">
    <property type="entry name" value="KLRAQ"/>
    <property type="match status" value="1"/>
</dbReference>
<gene>
    <name evidence="4" type="ORF">CYY_008222</name>
</gene>
<feature type="coiled-coil region" evidence="1">
    <location>
        <begin position="144"/>
        <end position="171"/>
    </location>
</feature>
<accession>A0A8J4V1G8</accession>
<evidence type="ECO:0000259" key="3">
    <source>
        <dbReference type="SMART" id="SM01254"/>
    </source>
</evidence>
<dbReference type="GO" id="GO:0005769">
    <property type="term" value="C:early endosome"/>
    <property type="evidence" value="ECO:0007669"/>
    <property type="project" value="TreeGrafter"/>
</dbReference>
<evidence type="ECO:0000256" key="2">
    <source>
        <dbReference type="SAM" id="MobiDB-lite"/>
    </source>
</evidence>
<feature type="coiled-coil region" evidence="1">
    <location>
        <begin position="78"/>
        <end position="112"/>
    </location>
</feature>
<evidence type="ECO:0000256" key="1">
    <source>
        <dbReference type="SAM" id="Coils"/>
    </source>
</evidence>
<feature type="compositionally biased region" description="Low complexity" evidence="2">
    <location>
        <begin position="507"/>
        <end position="526"/>
    </location>
</feature>
<reference evidence="4" key="1">
    <citation type="submission" date="2020-01" db="EMBL/GenBank/DDBJ databases">
        <title>Development of genomics and gene disruption for Polysphondylium violaceum indicates a role for the polyketide synthase stlB in stalk morphogenesis.</title>
        <authorList>
            <person name="Narita B."/>
            <person name="Kawabe Y."/>
            <person name="Kin K."/>
            <person name="Saito T."/>
            <person name="Gibbs R."/>
            <person name="Kuspa A."/>
            <person name="Muzny D."/>
            <person name="Queller D."/>
            <person name="Richards S."/>
            <person name="Strassman J."/>
            <person name="Sucgang R."/>
            <person name="Worley K."/>
            <person name="Schaap P."/>
        </authorList>
    </citation>
    <scope>NUCLEOTIDE SEQUENCE</scope>
    <source>
        <strain evidence="4">QSvi11</strain>
    </source>
</reference>
<keyword evidence="1" id="KW-0175">Coiled coil</keyword>
<protein>
    <recommendedName>
        <fullName evidence="3">Protein phosphatase 1 regulatory subunit 21 N-terminal domain-containing protein</fullName>
    </recommendedName>
</protein>
<dbReference type="Pfam" id="PF10205">
    <property type="entry name" value="KLRAQ"/>
    <property type="match status" value="1"/>
</dbReference>